<name>A0ABT0D8J5_9HYPH</name>
<proteinExistence type="predicted"/>
<sequence>MELILSVCLVAAPATCREEIVALGQEQIVPSSQCLVGAPSLIAGWTESHPKWRVARWRCGPHADGKDI</sequence>
<accession>A0ABT0D8J5</accession>
<reference evidence="1 2" key="1">
    <citation type="submission" date="2022-04" db="EMBL/GenBank/DDBJ databases">
        <authorList>
            <person name="Grouzdev D.S."/>
            <person name="Pantiukh K.S."/>
            <person name="Krutkina M.S."/>
        </authorList>
    </citation>
    <scope>NUCLEOTIDE SEQUENCE [LARGE SCALE GENOMIC DNA]</scope>
    <source>
        <strain evidence="1 2">6x-1</strain>
    </source>
</reference>
<evidence type="ECO:0000313" key="2">
    <source>
        <dbReference type="Proteomes" id="UP001203284"/>
    </source>
</evidence>
<evidence type="ECO:0008006" key="3">
    <source>
        <dbReference type="Google" id="ProtNLM"/>
    </source>
</evidence>
<dbReference type="Proteomes" id="UP001203284">
    <property type="component" value="Unassembled WGS sequence"/>
</dbReference>
<dbReference type="RefSeq" id="WP_247027207.1">
    <property type="nucleotide sequence ID" value="NZ_JALKCH010000003.1"/>
</dbReference>
<comment type="caution">
    <text evidence="1">The sequence shown here is derived from an EMBL/GenBank/DDBJ whole genome shotgun (WGS) entry which is preliminary data.</text>
</comment>
<keyword evidence="2" id="KW-1185">Reference proteome</keyword>
<evidence type="ECO:0000313" key="1">
    <source>
        <dbReference type="EMBL" id="MCK0196270.1"/>
    </source>
</evidence>
<gene>
    <name evidence="1" type="ORF">MWN34_05020</name>
</gene>
<organism evidence="1 2">
    <name type="scientific">Ancylobacter crimeensis</name>
    <dbReference type="NCBI Taxonomy" id="2579147"/>
    <lineage>
        <taxon>Bacteria</taxon>
        <taxon>Pseudomonadati</taxon>
        <taxon>Pseudomonadota</taxon>
        <taxon>Alphaproteobacteria</taxon>
        <taxon>Hyphomicrobiales</taxon>
        <taxon>Xanthobacteraceae</taxon>
        <taxon>Ancylobacter</taxon>
    </lineage>
</organism>
<dbReference type="EMBL" id="JALKCH010000003">
    <property type="protein sequence ID" value="MCK0196270.1"/>
    <property type="molecule type" value="Genomic_DNA"/>
</dbReference>
<protein>
    <recommendedName>
        <fullName evidence="3">Secreted protein</fullName>
    </recommendedName>
</protein>